<dbReference type="AlphaFoldDB" id="A0A5E4NRZ8"/>
<gene>
    <name evidence="3" type="ORF">CINCED_3A011723</name>
</gene>
<proteinExistence type="predicted"/>
<organism evidence="3 4">
    <name type="scientific">Cinara cedri</name>
    <dbReference type="NCBI Taxonomy" id="506608"/>
    <lineage>
        <taxon>Eukaryota</taxon>
        <taxon>Metazoa</taxon>
        <taxon>Ecdysozoa</taxon>
        <taxon>Arthropoda</taxon>
        <taxon>Hexapoda</taxon>
        <taxon>Insecta</taxon>
        <taxon>Pterygota</taxon>
        <taxon>Neoptera</taxon>
        <taxon>Paraneoptera</taxon>
        <taxon>Hemiptera</taxon>
        <taxon>Sternorrhyncha</taxon>
        <taxon>Aphidomorpha</taxon>
        <taxon>Aphidoidea</taxon>
        <taxon>Aphididae</taxon>
        <taxon>Lachninae</taxon>
        <taxon>Cinara</taxon>
    </lineage>
</organism>
<dbReference type="EMBL" id="CABPRJ010002403">
    <property type="protein sequence ID" value="VVC45459.1"/>
    <property type="molecule type" value="Genomic_DNA"/>
</dbReference>
<feature type="region of interest" description="Disordered" evidence="1">
    <location>
        <begin position="85"/>
        <end position="202"/>
    </location>
</feature>
<sequence>MAARRTAAAAAAVTAAAVLLIVDQVASAAFVTTPEVVVMRLKRSAEPMRSFSFSGFNPNGQMAAFTGAAEYPMFANYMPQPSQYNPYGYDGPQEQGGSYGPQQAAQNAYGPQKATQQDSYGPPPSGVAEQQPTKKQQPYGDDANGQESGPKPSGVAPADSKEQIGNSAEQADDNNTNNYSNKYNNNSIKKQYRGKEGPSSNAEASFNAWFPIMFGVFPNGAQGAGQQSGGPDRSDKNDQANQPQQQQQQGGNGYERLGGGTTVIANSVSNGRNGVATSHAIAYGNPRSSSK</sequence>
<keyword evidence="2" id="KW-0732">Signal</keyword>
<name>A0A5E4NRZ8_9HEMI</name>
<evidence type="ECO:0000313" key="4">
    <source>
        <dbReference type="Proteomes" id="UP000325440"/>
    </source>
</evidence>
<feature type="signal peptide" evidence="2">
    <location>
        <begin position="1"/>
        <end position="28"/>
    </location>
</feature>
<feature type="chain" id="PRO_5022838071" evidence="2">
    <location>
        <begin position="29"/>
        <end position="291"/>
    </location>
</feature>
<accession>A0A5E4NRZ8</accession>
<feature type="compositionally biased region" description="Low complexity" evidence="1">
    <location>
        <begin position="174"/>
        <end position="187"/>
    </location>
</feature>
<evidence type="ECO:0000256" key="1">
    <source>
        <dbReference type="SAM" id="MobiDB-lite"/>
    </source>
</evidence>
<dbReference type="Proteomes" id="UP000325440">
    <property type="component" value="Unassembled WGS sequence"/>
</dbReference>
<feature type="compositionally biased region" description="Polar residues" evidence="1">
    <location>
        <begin position="263"/>
        <end position="276"/>
    </location>
</feature>
<evidence type="ECO:0000313" key="3">
    <source>
        <dbReference type="EMBL" id="VVC45459.1"/>
    </source>
</evidence>
<keyword evidence="4" id="KW-1185">Reference proteome</keyword>
<evidence type="ECO:0000256" key="2">
    <source>
        <dbReference type="SAM" id="SignalP"/>
    </source>
</evidence>
<dbReference type="OrthoDB" id="6627608at2759"/>
<feature type="compositionally biased region" description="Low complexity" evidence="1">
    <location>
        <begin position="239"/>
        <end position="249"/>
    </location>
</feature>
<protein>
    <submittedName>
        <fullName evidence="3">Uncharacterized protein</fullName>
    </submittedName>
</protein>
<feature type="region of interest" description="Disordered" evidence="1">
    <location>
        <begin position="220"/>
        <end position="291"/>
    </location>
</feature>
<reference evidence="3 4" key="1">
    <citation type="submission" date="2019-08" db="EMBL/GenBank/DDBJ databases">
        <authorList>
            <person name="Alioto T."/>
            <person name="Alioto T."/>
            <person name="Gomez Garrido J."/>
        </authorList>
    </citation>
    <scope>NUCLEOTIDE SEQUENCE [LARGE SCALE GENOMIC DNA]</scope>
</reference>
<feature type="compositionally biased region" description="Gly residues" evidence="1">
    <location>
        <begin position="250"/>
        <end position="261"/>
    </location>
</feature>